<dbReference type="GeneID" id="6078920"/>
<dbReference type="Proteomes" id="UP000001194">
    <property type="component" value="Unassembled WGS sequence"/>
</dbReference>
<evidence type="ECO:0000313" key="1">
    <source>
        <dbReference type="EMBL" id="EDR06093.1"/>
    </source>
</evidence>
<dbReference type="SUPFAM" id="SSF55945">
    <property type="entry name" value="TATA-box binding protein-like"/>
    <property type="match status" value="1"/>
</dbReference>
<organism evidence="2">
    <name type="scientific">Laccaria bicolor (strain S238N-H82 / ATCC MYA-4686)</name>
    <name type="common">Bicoloured deceiver</name>
    <name type="synonym">Laccaria laccata var. bicolor</name>
    <dbReference type="NCBI Taxonomy" id="486041"/>
    <lineage>
        <taxon>Eukaryota</taxon>
        <taxon>Fungi</taxon>
        <taxon>Dikarya</taxon>
        <taxon>Basidiomycota</taxon>
        <taxon>Agaricomycotina</taxon>
        <taxon>Agaricomycetes</taxon>
        <taxon>Agaricomycetidae</taxon>
        <taxon>Agaricales</taxon>
        <taxon>Agaricineae</taxon>
        <taxon>Hydnangiaceae</taxon>
        <taxon>Laccaria</taxon>
    </lineage>
</organism>
<dbReference type="InParanoid" id="B0DHE2"/>
<dbReference type="KEGG" id="lbc:LACBIDRAFT_302248"/>
<accession>B0DHE2</accession>
<sequence>MRGCGEWVDTLWRGWVMAREPLEKVTQIVSKSMFFALPTRQITFGRTNPATTTLPASAAATVGVHSLNHKNMTGYCRHLPLPMPLQDLRSLQYPFHSCTPTATAVEGIVPDIVTMVDTDSHLDLKAIALHPRNAKYNPQVRIDHSVTRKMSNCLSF</sequence>
<evidence type="ECO:0000313" key="2">
    <source>
        <dbReference type="Proteomes" id="UP000001194"/>
    </source>
</evidence>
<dbReference type="HOGENOM" id="CLU_1686916_0_0_1"/>
<dbReference type="RefSeq" id="XP_001883381.1">
    <property type="nucleotide sequence ID" value="XM_001883346.1"/>
</dbReference>
<name>B0DHE2_LACBS</name>
<reference evidence="1 2" key="1">
    <citation type="journal article" date="2008" name="Nature">
        <title>The genome of Laccaria bicolor provides insights into mycorrhizal symbiosis.</title>
        <authorList>
            <person name="Martin F."/>
            <person name="Aerts A."/>
            <person name="Ahren D."/>
            <person name="Brun A."/>
            <person name="Danchin E.G.J."/>
            <person name="Duchaussoy F."/>
            <person name="Gibon J."/>
            <person name="Kohler A."/>
            <person name="Lindquist E."/>
            <person name="Pereda V."/>
            <person name="Salamov A."/>
            <person name="Shapiro H.J."/>
            <person name="Wuyts J."/>
            <person name="Blaudez D."/>
            <person name="Buee M."/>
            <person name="Brokstein P."/>
            <person name="Canbaeck B."/>
            <person name="Cohen D."/>
            <person name="Courty P.E."/>
            <person name="Coutinho P.M."/>
            <person name="Delaruelle C."/>
            <person name="Detter J.C."/>
            <person name="Deveau A."/>
            <person name="DiFazio S."/>
            <person name="Duplessis S."/>
            <person name="Fraissinet-Tachet L."/>
            <person name="Lucic E."/>
            <person name="Frey-Klett P."/>
            <person name="Fourrey C."/>
            <person name="Feussner I."/>
            <person name="Gay G."/>
            <person name="Grimwood J."/>
            <person name="Hoegger P.J."/>
            <person name="Jain P."/>
            <person name="Kilaru S."/>
            <person name="Labbe J."/>
            <person name="Lin Y.C."/>
            <person name="Legue V."/>
            <person name="Le Tacon F."/>
            <person name="Marmeisse R."/>
            <person name="Melayah D."/>
            <person name="Montanini B."/>
            <person name="Muratet M."/>
            <person name="Nehls U."/>
            <person name="Niculita-Hirzel H."/>
            <person name="Oudot-Le Secq M.P."/>
            <person name="Peter M."/>
            <person name="Quesneville H."/>
            <person name="Rajashekar B."/>
            <person name="Reich M."/>
            <person name="Rouhier N."/>
            <person name="Schmutz J."/>
            <person name="Yin T."/>
            <person name="Chalot M."/>
            <person name="Henrissat B."/>
            <person name="Kuees U."/>
            <person name="Lucas S."/>
            <person name="Van de Peer Y."/>
            <person name="Podila G.K."/>
            <person name="Polle A."/>
            <person name="Pukkila P.J."/>
            <person name="Richardson P.M."/>
            <person name="Rouze P."/>
            <person name="Sanders I.R."/>
            <person name="Stajich J.E."/>
            <person name="Tunlid A."/>
            <person name="Tuskan G."/>
            <person name="Grigoriev I.V."/>
        </authorList>
    </citation>
    <scope>NUCLEOTIDE SEQUENCE [LARGE SCALE GENOMIC DNA]</scope>
    <source>
        <strain evidence="2">S238N-H82 / ATCC MYA-4686</strain>
    </source>
</reference>
<proteinExistence type="predicted"/>
<protein>
    <submittedName>
        <fullName evidence="1">Predicted protein</fullName>
    </submittedName>
</protein>
<dbReference type="AlphaFoldDB" id="B0DHE2"/>
<dbReference type="EMBL" id="DS547110">
    <property type="protein sequence ID" value="EDR06093.1"/>
    <property type="molecule type" value="Genomic_DNA"/>
</dbReference>
<dbReference type="OrthoDB" id="2127950at2759"/>
<gene>
    <name evidence="1" type="ORF">LACBIDRAFT_302248</name>
</gene>
<keyword evidence="2" id="KW-1185">Reference proteome</keyword>